<dbReference type="Gene3D" id="2.30.110.10">
    <property type="entry name" value="Electron Transport, Fmn-binding Protein, Chain A"/>
    <property type="match status" value="1"/>
</dbReference>
<keyword evidence="4" id="KW-1185">Reference proteome</keyword>
<evidence type="ECO:0000256" key="1">
    <source>
        <dbReference type="ARBA" id="ARBA00008710"/>
    </source>
</evidence>
<sequence length="141" mass="14940">MTDFNEQIIAEFRANNGHVQTAGFGSNLILVHSFGAKSGIERVHPLMGIAQSDGSWFIAASKGGAPENPAWFANLLAHPDTTVEVPAESGTATVEVVASVLGSDERDSAWAQFTSRSPGFAEYEAKAAGRTIPVVKLTPRK</sequence>
<evidence type="ECO:0000313" key="4">
    <source>
        <dbReference type="Proteomes" id="UP000776164"/>
    </source>
</evidence>
<dbReference type="RefSeq" id="WP_205110249.1">
    <property type="nucleotide sequence ID" value="NZ_BAAAHT010000009.1"/>
</dbReference>
<dbReference type="PANTHER" id="PTHR39428:SF1">
    <property type="entry name" value="F420H(2)-DEPENDENT QUINONE REDUCTASE RV1261C"/>
    <property type="match status" value="1"/>
</dbReference>
<dbReference type="EMBL" id="JAFBBU010000001">
    <property type="protein sequence ID" value="MBM7473068.1"/>
    <property type="molecule type" value="Genomic_DNA"/>
</dbReference>
<organism evidence="3 4">
    <name type="scientific">Subtercola frigoramans</name>
    <dbReference type="NCBI Taxonomy" id="120298"/>
    <lineage>
        <taxon>Bacteria</taxon>
        <taxon>Bacillati</taxon>
        <taxon>Actinomycetota</taxon>
        <taxon>Actinomycetes</taxon>
        <taxon>Micrococcales</taxon>
        <taxon>Microbacteriaceae</taxon>
        <taxon>Subtercola</taxon>
    </lineage>
</organism>
<dbReference type="InterPro" id="IPR012349">
    <property type="entry name" value="Split_barrel_FMN-bd"/>
</dbReference>
<comment type="similarity">
    <text evidence="1">Belongs to the F420H(2)-dependent quinone reductase family.</text>
</comment>
<evidence type="ECO:0000256" key="2">
    <source>
        <dbReference type="ARBA" id="ARBA00049106"/>
    </source>
</evidence>
<comment type="caution">
    <text evidence="3">The sequence shown here is derived from an EMBL/GenBank/DDBJ whole genome shotgun (WGS) entry which is preliminary data.</text>
</comment>
<accession>A0ABS2L7K2</accession>
<dbReference type="Proteomes" id="UP000776164">
    <property type="component" value="Unassembled WGS sequence"/>
</dbReference>
<dbReference type="Pfam" id="PF04075">
    <property type="entry name" value="F420H2_quin_red"/>
    <property type="match status" value="1"/>
</dbReference>
<name>A0ABS2L7K2_9MICO</name>
<gene>
    <name evidence="3" type="ORF">JOE66_002702</name>
</gene>
<protein>
    <submittedName>
        <fullName evidence="3">Deazaflavin-dependent oxidoreductase (Nitroreductase family)</fullName>
    </submittedName>
</protein>
<dbReference type="NCBIfam" id="TIGR00026">
    <property type="entry name" value="hi_GC_TIGR00026"/>
    <property type="match status" value="1"/>
</dbReference>
<comment type="catalytic activity">
    <reaction evidence="2">
        <text>oxidized coenzyme F420-(gamma-L-Glu)(n) + a quinol + H(+) = reduced coenzyme F420-(gamma-L-Glu)(n) + a quinone</text>
        <dbReference type="Rhea" id="RHEA:39663"/>
        <dbReference type="Rhea" id="RHEA-COMP:12939"/>
        <dbReference type="Rhea" id="RHEA-COMP:14378"/>
        <dbReference type="ChEBI" id="CHEBI:15378"/>
        <dbReference type="ChEBI" id="CHEBI:24646"/>
        <dbReference type="ChEBI" id="CHEBI:132124"/>
        <dbReference type="ChEBI" id="CHEBI:133980"/>
        <dbReference type="ChEBI" id="CHEBI:139511"/>
    </reaction>
</comment>
<dbReference type="InterPro" id="IPR004378">
    <property type="entry name" value="F420H2_quin_Rdtase"/>
</dbReference>
<reference evidence="3 4" key="1">
    <citation type="submission" date="2021-01" db="EMBL/GenBank/DDBJ databases">
        <title>Sequencing the genomes of 1000 actinobacteria strains.</title>
        <authorList>
            <person name="Klenk H.-P."/>
        </authorList>
    </citation>
    <scope>NUCLEOTIDE SEQUENCE [LARGE SCALE GENOMIC DNA]</scope>
    <source>
        <strain evidence="3 4">DSM 13057</strain>
    </source>
</reference>
<evidence type="ECO:0000313" key="3">
    <source>
        <dbReference type="EMBL" id="MBM7473068.1"/>
    </source>
</evidence>
<dbReference type="PANTHER" id="PTHR39428">
    <property type="entry name" value="F420H(2)-DEPENDENT QUINONE REDUCTASE RV1261C"/>
    <property type="match status" value="1"/>
</dbReference>
<proteinExistence type="inferred from homology"/>